<dbReference type="InterPro" id="IPR000873">
    <property type="entry name" value="AMP-dep_synth/lig_dom"/>
</dbReference>
<dbReference type="AlphaFoldDB" id="A0A1M5GQ27"/>
<sequence length="459" mass="50967">MKMAKQDLIPFIQTHRHSEATALFDDEQTVSYRALSELIVQRQQQWLSYTLPKRSLVMLVIENSITSVVDYLTALSLDWVMLLVNPSCDEDIRDQYCDAFKPNAVIQSGALTVCHCQQGEMDDDVSVLLSTSGSTGAGKCVALSKHNLIANAESILAYLPVESTDITLATMPLSYSYGLSVLHTHLMKGACTGFTAHTVFDKAFWTRVKSLPVHSLAGVPSFYEMLLRLRFTRMALPDLRYFTQAGGRLSPENVEALGLYAKEHDKQFFVMYGQTEATARMAFLAPEKVLDKPDSIGQAIPGGQIELRSSNTQSSDEGELYYHGDNVMLGYVENNQQLASFTPEAWLATGDIARRDADGDLFIIGRTKRIIKVAGERVNLDAMEQYFSDDDLPVRCVGKDNLVVLITLDKQLSALQEKLTTQSLLPARNVTAAAVETWPYLANGKPDYQQLASQVLNEQ</sequence>
<evidence type="ECO:0000313" key="5">
    <source>
        <dbReference type="Proteomes" id="UP000184520"/>
    </source>
</evidence>
<dbReference type="InterPro" id="IPR042099">
    <property type="entry name" value="ANL_N_sf"/>
</dbReference>
<evidence type="ECO:0000259" key="3">
    <source>
        <dbReference type="Pfam" id="PF00501"/>
    </source>
</evidence>
<organism evidence="4 5">
    <name type="scientific">Marisediminitalea aggregata</name>
    <dbReference type="NCBI Taxonomy" id="634436"/>
    <lineage>
        <taxon>Bacteria</taxon>
        <taxon>Pseudomonadati</taxon>
        <taxon>Pseudomonadota</taxon>
        <taxon>Gammaproteobacteria</taxon>
        <taxon>Alteromonadales</taxon>
        <taxon>Alteromonadaceae</taxon>
        <taxon>Marisediminitalea</taxon>
    </lineage>
</organism>
<evidence type="ECO:0000313" key="4">
    <source>
        <dbReference type="EMBL" id="SHG05757.1"/>
    </source>
</evidence>
<gene>
    <name evidence="4" type="ORF">SAMN05216361_1119</name>
</gene>
<dbReference type="Proteomes" id="UP000184520">
    <property type="component" value="Unassembled WGS sequence"/>
</dbReference>
<dbReference type="GO" id="GO:0031956">
    <property type="term" value="F:medium-chain fatty acid-CoA ligase activity"/>
    <property type="evidence" value="ECO:0007669"/>
    <property type="project" value="TreeGrafter"/>
</dbReference>
<dbReference type="EMBL" id="FQWD01000002">
    <property type="protein sequence ID" value="SHG05757.1"/>
    <property type="molecule type" value="Genomic_DNA"/>
</dbReference>
<feature type="domain" description="AMP-dependent synthetase/ligase" evidence="3">
    <location>
        <begin position="122"/>
        <end position="331"/>
    </location>
</feature>
<protein>
    <submittedName>
        <fullName evidence="4">Acyl-CoA synthetase (AMP-forming)/AMP-acid ligase II</fullName>
    </submittedName>
</protein>
<keyword evidence="2 4" id="KW-0436">Ligase</keyword>
<dbReference type="PANTHER" id="PTHR43201:SF5">
    <property type="entry name" value="MEDIUM-CHAIN ACYL-COA LIGASE ACSF2, MITOCHONDRIAL"/>
    <property type="match status" value="1"/>
</dbReference>
<reference evidence="5" key="1">
    <citation type="submission" date="2016-11" db="EMBL/GenBank/DDBJ databases">
        <authorList>
            <person name="Varghese N."/>
            <person name="Submissions S."/>
        </authorList>
    </citation>
    <scope>NUCLEOTIDE SEQUENCE [LARGE SCALE GENOMIC DNA]</scope>
    <source>
        <strain evidence="5">CGMCC 1.8995</strain>
    </source>
</reference>
<evidence type="ECO:0000256" key="1">
    <source>
        <dbReference type="ARBA" id="ARBA00006432"/>
    </source>
</evidence>
<dbReference type="SUPFAM" id="SSF56801">
    <property type="entry name" value="Acetyl-CoA synthetase-like"/>
    <property type="match status" value="1"/>
</dbReference>
<dbReference type="Gene3D" id="3.40.50.12780">
    <property type="entry name" value="N-terminal domain of ligase-like"/>
    <property type="match status" value="1"/>
</dbReference>
<dbReference type="STRING" id="634436.SAMN05216361_1119"/>
<dbReference type="Pfam" id="PF00501">
    <property type="entry name" value="AMP-binding"/>
    <property type="match status" value="1"/>
</dbReference>
<dbReference type="GO" id="GO:0006631">
    <property type="term" value="P:fatty acid metabolic process"/>
    <property type="evidence" value="ECO:0007669"/>
    <property type="project" value="TreeGrafter"/>
</dbReference>
<dbReference type="PANTHER" id="PTHR43201">
    <property type="entry name" value="ACYL-COA SYNTHETASE"/>
    <property type="match status" value="1"/>
</dbReference>
<keyword evidence="5" id="KW-1185">Reference proteome</keyword>
<name>A0A1M5GQ27_9ALTE</name>
<comment type="similarity">
    <text evidence="1">Belongs to the ATP-dependent AMP-binding enzyme family.</text>
</comment>
<evidence type="ECO:0000256" key="2">
    <source>
        <dbReference type="ARBA" id="ARBA00022598"/>
    </source>
</evidence>
<proteinExistence type="inferred from homology"/>
<accession>A0A1M5GQ27</accession>